<keyword evidence="1" id="KW-0812">Transmembrane</keyword>
<evidence type="ECO:0000256" key="1">
    <source>
        <dbReference type="SAM" id="Phobius"/>
    </source>
</evidence>
<dbReference type="EMBL" id="JAICCF010000001">
    <property type="protein sequence ID" value="MBW8683444.1"/>
    <property type="molecule type" value="Genomic_DNA"/>
</dbReference>
<comment type="caution">
    <text evidence="2">The sequence shown here is derived from an EMBL/GenBank/DDBJ whole genome shotgun (WGS) entry which is preliminary data.</text>
</comment>
<keyword evidence="3" id="KW-1185">Reference proteome</keyword>
<sequence>MFKSLKNLEASFRYVRQFAIIMNVAGLVLNGFVAYWAVNAVNNANNKVHILYAGKALEAIAADRLDNVPVELRDHINMFHRYFFTLHPDLKAIESNINRALALADQTARNQYNDLRESGFYAGIITGSVSQEVEMDSISLDLEKEPYYFKFYGKVKITRPTVIVNRSLITEGVVRNTIRSDNNSHGFLIEKWNVIENRDISSENR</sequence>
<organism evidence="2 3">
    <name type="scientific">Chitinophaga rhizophila</name>
    <dbReference type="NCBI Taxonomy" id="2866212"/>
    <lineage>
        <taxon>Bacteria</taxon>
        <taxon>Pseudomonadati</taxon>
        <taxon>Bacteroidota</taxon>
        <taxon>Chitinophagia</taxon>
        <taxon>Chitinophagales</taxon>
        <taxon>Chitinophagaceae</taxon>
        <taxon>Chitinophaga</taxon>
    </lineage>
</organism>
<accession>A0ABS7G9H2</accession>
<dbReference type="NCBIfam" id="TIGR03781">
    <property type="entry name" value="Bac_Flav_CT_K"/>
    <property type="match status" value="1"/>
</dbReference>
<dbReference type="RefSeq" id="WP_220248665.1">
    <property type="nucleotide sequence ID" value="NZ_JAICCF010000001.1"/>
</dbReference>
<protein>
    <submittedName>
        <fullName evidence="2">Conjugative transposon protein TraK</fullName>
    </submittedName>
</protein>
<evidence type="ECO:0000313" key="3">
    <source>
        <dbReference type="Proteomes" id="UP000812961"/>
    </source>
</evidence>
<name>A0ABS7G9H2_9BACT</name>
<gene>
    <name evidence="2" type="primary">traK</name>
    <name evidence="2" type="ORF">K1Y79_03780</name>
</gene>
<feature type="transmembrane region" description="Helical" evidence="1">
    <location>
        <begin position="20"/>
        <end position="38"/>
    </location>
</feature>
<keyword evidence="1" id="KW-1133">Transmembrane helix</keyword>
<dbReference type="InterPro" id="IPR022276">
    <property type="entry name" value="Conjug_transposon_TraK"/>
</dbReference>
<keyword evidence="1" id="KW-0472">Membrane</keyword>
<proteinExistence type="predicted"/>
<reference evidence="2 3" key="1">
    <citation type="submission" date="2021-08" db="EMBL/GenBank/DDBJ databases">
        <title>The genome sequence of Chitinophaga sp. B61.</title>
        <authorList>
            <person name="Zhang X."/>
        </authorList>
    </citation>
    <scope>NUCLEOTIDE SEQUENCE [LARGE SCALE GENOMIC DNA]</scope>
    <source>
        <strain evidence="2 3">B61</strain>
    </source>
</reference>
<evidence type="ECO:0000313" key="2">
    <source>
        <dbReference type="EMBL" id="MBW8683444.1"/>
    </source>
</evidence>
<dbReference type="Proteomes" id="UP000812961">
    <property type="component" value="Unassembled WGS sequence"/>
</dbReference>